<dbReference type="InterPro" id="IPR025412">
    <property type="entry name" value="DUF4304"/>
</dbReference>
<evidence type="ECO:0000313" key="2">
    <source>
        <dbReference type="Proteomes" id="UP000321436"/>
    </source>
</evidence>
<organism evidence="1 2">
    <name type="scientific">Chitinophaga cymbidii</name>
    <dbReference type="NCBI Taxonomy" id="1096750"/>
    <lineage>
        <taxon>Bacteria</taxon>
        <taxon>Pseudomonadati</taxon>
        <taxon>Bacteroidota</taxon>
        <taxon>Chitinophagia</taxon>
        <taxon>Chitinophagales</taxon>
        <taxon>Chitinophagaceae</taxon>
        <taxon>Chitinophaga</taxon>
    </lineage>
</organism>
<dbReference type="RefSeq" id="WP_146865196.1">
    <property type="nucleotide sequence ID" value="NZ_BKAU01000005.1"/>
</dbReference>
<dbReference type="AlphaFoldDB" id="A0A512RPB1"/>
<name>A0A512RPB1_9BACT</name>
<dbReference type="OrthoDB" id="1097772at2"/>
<reference evidence="1 2" key="1">
    <citation type="submission" date="2019-07" db="EMBL/GenBank/DDBJ databases">
        <title>Whole genome shotgun sequence of Chitinophaga cymbidii NBRC 109752.</title>
        <authorList>
            <person name="Hosoyama A."/>
            <person name="Uohara A."/>
            <person name="Ohji S."/>
            <person name="Ichikawa N."/>
        </authorList>
    </citation>
    <scope>NUCLEOTIDE SEQUENCE [LARGE SCALE GENOMIC DNA]</scope>
    <source>
        <strain evidence="1 2">NBRC 109752</strain>
    </source>
</reference>
<proteinExistence type="predicted"/>
<comment type="caution">
    <text evidence="1">The sequence shown here is derived from an EMBL/GenBank/DDBJ whole genome shotgun (WGS) entry which is preliminary data.</text>
</comment>
<dbReference type="Pfam" id="PF14137">
    <property type="entry name" value="DUF4304"/>
    <property type="match status" value="1"/>
</dbReference>
<protein>
    <recommendedName>
        <fullName evidence="3">DUF4304 domain-containing protein</fullName>
    </recommendedName>
</protein>
<dbReference type="Proteomes" id="UP000321436">
    <property type="component" value="Unassembled WGS sequence"/>
</dbReference>
<evidence type="ECO:0000313" key="1">
    <source>
        <dbReference type="EMBL" id="GEP97521.1"/>
    </source>
</evidence>
<dbReference type="EMBL" id="BKAU01000005">
    <property type="protein sequence ID" value="GEP97521.1"/>
    <property type="molecule type" value="Genomic_DNA"/>
</dbReference>
<gene>
    <name evidence="1" type="ORF">CCY01nite_37810</name>
</gene>
<sequence length="148" mass="16687">MEKKELASILSEILVPIGFKKKGNYWVVNGTEITKMVNLQKSQFSNCFYINYGYILNTIPLNGLTMHVFGGLGSLDSNENARIKELLNLENSISDEERASGLKKVLIEKLAHKVSSVNTEADVLVELKKQPHLNNIPLVVKRHFHLPE</sequence>
<keyword evidence="2" id="KW-1185">Reference proteome</keyword>
<accession>A0A512RPB1</accession>
<evidence type="ECO:0008006" key="3">
    <source>
        <dbReference type="Google" id="ProtNLM"/>
    </source>
</evidence>